<organism evidence="1 2">
    <name type="scientific">Adlercreutzia equolifaciens subsp. celatus DSM 18785</name>
    <dbReference type="NCBI Taxonomy" id="1121021"/>
    <lineage>
        <taxon>Bacteria</taxon>
        <taxon>Bacillati</taxon>
        <taxon>Actinomycetota</taxon>
        <taxon>Coriobacteriia</taxon>
        <taxon>Eggerthellales</taxon>
        <taxon>Eggerthellaceae</taxon>
        <taxon>Adlercreutzia</taxon>
    </lineage>
</organism>
<reference evidence="1 2" key="1">
    <citation type="journal article" date="2019" name="Microbiol. Resour. Announc.">
        <title>Draft Genome Sequences of Type Strains of Gordonibacter faecihominis, Paraeggerthella hongkongensis, Parvibacter caecicola,Slackia equolifaciens, Slackia faecicanis, and Slackia isoflavoniconvertens.</title>
        <authorList>
            <person name="Danylec N."/>
            <person name="Stoll D.A."/>
            <person name="Dotsch A."/>
            <person name="Huch M."/>
        </authorList>
    </citation>
    <scope>NUCLEOTIDE SEQUENCE [LARGE SCALE GENOMIC DNA]</scope>
    <source>
        <strain evidence="1 2">DSM 18785</strain>
    </source>
</reference>
<comment type="caution">
    <text evidence="1">The sequence shown here is derived from an EMBL/GenBank/DDBJ whole genome shotgun (WGS) entry which is preliminary data.</text>
</comment>
<evidence type="ECO:0000313" key="2">
    <source>
        <dbReference type="Proteomes" id="UP000278327"/>
    </source>
</evidence>
<proteinExistence type="predicted"/>
<keyword evidence="2" id="KW-1185">Reference proteome</keyword>
<dbReference type="Proteomes" id="UP000278327">
    <property type="component" value="Unassembled WGS sequence"/>
</dbReference>
<dbReference type="AlphaFoldDB" id="A0A3N0ANI6"/>
<protein>
    <submittedName>
        <fullName evidence="1">Uncharacterized protein</fullName>
    </submittedName>
</protein>
<evidence type="ECO:0000313" key="1">
    <source>
        <dbReference type="EMBL" id="RNL36061.1"/>
    </source>
</evidence>
<sequence>MEAAMSFGMRDQDWVDPPEPPTFRAHCGDCNHFHECPCGAHGFCDEIGEFVEPGSVVTIGNDCDAFDAAASFDPDWEAWEAADQAYDLMRDLQMEEE</sequence>
<dbReference type="EMBL" id="QICA01000025">
    <property type="protein sequence ID" value="RNL36061.1"/>
    <property type="molecule type" value="Genomic_DNA"/>
</dbReference>
<gene>
    <name evidence="1" type="ORF">DMP10_11370</name>
</gene>
<name>A0A3N0ANI6_9ACTN</name>
<accession>A0A3N0ANI6</accession>